<gene>
    <name evidence="1" type="ORF">OXX778_LOCUS3689</name>
</gene>
<dbReference type="Proteomes" id="UP000663879">
    <property type="component" value="Unassembled WGS sequence"/>
</dbReference>
<comment type="caution">
    <text evidence="1">The sequence shown here is derived from an EMBL/GenBank/DDBJ whole genome shotgun (WGS) entry which is preliminary data.</text>
</comment>
<dbReference type="AlphaFoldDB" id="A0A813NXP8"/>
<proteinExistence type="predicted"/>
<sequence>MNSKQVKRKINLVSLKQKYDAVVSIDKKEKNLTYICTYLDVKKITVYGWIKKKEEIVESMRKTQMPNVLKSEVQNMKKKTALLEWFKEARSSKCAIDKF</sequence>
<reference evidence="1" key="1">
    <citation type="submission" date="2021-02" db="EMBL/GenBank/DDBJ databases">
        <authorList>
            <person name="Nowell W R."/>
        </authorList>
    </citation>
    <scope>NUCLEOTIDE SEQUENCE</scope>
    <source>
        <strain evidence="1">Ploen Becks lab</strain>
    </source>
</reference>
<name>A0A813NXP8_9BILA</name>
<dbReference type="Gene3D" id="1.10.10.10">
    <property type="entry name" value="Winged helix-like DNA-binding domain superfamily/Winged helix DNA-binding domain"/>
    <property type="match status" value="1"/>
</dbReference>
<protein>
    <recommendedName>
        <fullName evidence="3">HTH psq-type domain-containing protein</fullName>
    </recommendedName>
</protein>
<dbReference type="InterPro" id="IPR036388">
    <property type="entry name" value="WH-like_DNA-bd_sf"/>
</dbReference>
<evidence type="ECO:0008006" key="3">
    <source>
        <dbReference type="Google" id="ProtNLM"/>
    </source>
</evidence>
<evidence type="ECO:0000313" key="1">
    <source>
        <dbReference type="EMBL" id="CAF0746661.1"/>
    </source>
</evidence>
<organism evidence="1 2">
    <name type="scientific">Brachionus calyciflorus</name>
    <dbReference type="NCBI Taxonomy" id="104777"/>
    <lineage>
        <taxon>Eukaryota</taxon>
        <taxon>Metazoa</taxon>
        <taxon>Spiralia</taxon>
        <taxon>Gnathifera</taxon>
        <taxon>Rotifera</taxon>
        <taxon>Eurotatoria</taxon>
        <taxon>Monogononta</taxon>
        <taxon>Pseudotrocha</taxon>
        <taxon>Ploima</taxon>
        <taxon>Brachionidae</taxon>
        <taxon>Brachionus</taxon>
    </lineage>
</organism>
<evidence type="ECO:0000313" key="2">
    <source>
        <dbReference type="Proteomes" id="UP000663879"/>
    </source>
</evidence>
<keyword evidence="2" id="KW-1185">Reference proteome</keyword>
<dbReference type="EMBL" id="CAJNOC010000333">
    <property type="protein sequence ID" value="CAF0746661.1"/>
    <property type="molecule type" value="Genomic_DNA"/>
</dbReference>
<accession>A0A813NXP8</accession>